<protein>
    <recommendedName>
        <fullName evidence="3">histidine kinase</fullName>
        <ecNumber evidence="3">2.7.13.3</ecNumber>
    </recommendedName>
</protein>
<dbReference type="InterPro" id="IPR003660">
    <property type="entry name" value="HAMP_dom"/>
</dbReference>
<dbReference type="InterPro" id="IPR036097">
    <property type="entry name" value="HisK_dim/P_sf"/>
</dbReference>
<dbReference type="Pfam" id="PF00672">
    <property type="entry name" value="HAMP"/>
    <property type="match status" value="1"/>
</dbReference>
<dbReference type="Gene3D" id="1.10.287.130">
    <property type="match status" value="1"/>
</dbReference>
<evidence type="ECO:0000256" key="2">
    <source>
        <dbReference type="ARBA" id="ARBA00004236"/>
    </source>
</evidence>
<dbReference type="EC" id="2.7.13.3" evidence="3"/>
<dbReference type="InterPro" id="IPR003594">
    <property type="entry name" value="HATPase_dom"/>
</dbReference>
<evidence type="ECO:0000256" key="6">
    <source>
        <dbReference type="ARBA" id="ARBA00022692"/>
    </source>
</evidence>
<gene>
    <name evidence="13" type="ORF">GCM10010466_35680</name>
</gene>
<name>A0ABP6NA64_9ACTN</name>
<dbReference type="InterPro" id="IPR050428">
    <property type="entry name" value="TCS_sensor_his_kinase"/>
</dbReference>
<dbReference type="PANTHER" id="PTHR45436:SF5">
    <property type="entry name" value="SENSOR HISTIDINE KINASE TRCS"/>
    <property type="match status" value="1"/>
</dbReference>
<dbReference type="SMART" id="SM00304">
    <property type="entry name" value="HAMP"/>
    <property type="match status" value="1"/>
</dbReference>
<dbReference type="PROSITE" id="PS50885">
    <property type="entry name" value="HAMP"/>
    <property type="match status" value="1"/>
</dbReference>
<keyword evidence="8 10" id="KW-1133">Transmembrane helix</keyword>
<proteinExistence type="predicted"/>
<dbReference type="InterPro" id="IPR003661">
    <property type="entry name" value="HisK_dim/P_dom"/>
</dbReference>
<feature type="transmembrane region" description="Helical" evidence="10">
    <location>
        <begin position="138"/>
        <end position="159"/>
    </location>
</feature>
<dbReference type="Gene3D" id="3.30.565.10">
    <property type="entry name" value="Histidine kinase-like ATPase, C-terminal domain"/>
    <property type="match status" value="1"/>
</dbReference>
<dbReference type="SUPFAM" id="SSF55874">
    <property type="entry name" value="ATPase domain of HSP90 chaperone/DNA topoisomerase II/histidine kinase"/>
    <property type="match status" value="1"/>
</dbReference>
<accession>A0ABP6NA64</accession>
<dbReference type="Proteomes" id="UP001500320">
    <property type="component" value="Unassembled WGS sequence"/>
</dbReference>
<feature type="domain" description="Histidine kinase" evidence="11">
    <location>
        <begin position="223"/>
        <end position="415"/>
    </location>
</feature>
<sequence length="419" mass="44078">MRSARAAGPRRAVSLRWKISAVIAAVSILVAAALSVIVHVTYARRQADDARRLQAERVELLLREYRRSGQAVFGGRLDDPALPPDLRAAVRGGAVATALRRTGEGTFVWAAAGVDGRVLSLRSDYRHRLDDLAALDRVLLLGSAAVVACGGLAGIAIGARLSRRLRRAAAAASRVTAGDRTVRVGAAVGGRSHDEAAELAHAVDAMAEALQARLEAERRVTADIAHELRTPLTGLTTAAELLPPGRMTELVQGRIRVLRALVEDVLEVARLDTATERPELSDIALGRFVSRRATALAPGAHVRVRTDTVVATDPRRLERILANLLANAVRHGAEPVTVEVDGTRIAVHDRGPGFPGDLLRDGPARFRKGGDRTTGGHGLGLTIAAGQAAVLGARLTFANPPGGGALATLDLPPARPCPA</sequence>
<evidence type="ECO:0000256" key="5">
    <source>
        <dbReference type="ARBA" id="ARBA00022679"/>
    </source>
</evidence>
<keyword evidence="10" id="KW-0472">Membrane</keyword>
<evidence type="ECO:0000256" key="10">
    <source>
        <dbReference type="SAM" id="Phobius"/>
    </source>
</evidence>
<evidence type="ECO:0000256" key="4">
    <source>
        <dbReference type="ARBA" id="ARBA00022553"/>
    </source>
</evidence>
<dbReference type="InterPro" id="IPR036890">
    <property type="entry name" value="HATPase_C_sf"/>
</dbReference>
<keyword evidence="9" id="KW-0902">Two-component regulatory system</keyword>
<evidence type="ECO:0000259" key="12">
    <source>
        <dbReference type="PROSITE" id="PS50885"/>
    </source>
</evidence>
<evidence type="ECO:0000256" key="9">
    <source>
        <dbReference type="ARBA" id="ARBA00023012"/>
    </source>
</evidence>
<dbReference type="Pfam" id="PF02518">
    <property type="entry name" value="HATPase_c"/>
    <property type="match status" value="1"/>
</dbReference>
<organism evidence="13 14">
    <name type="scientific">Planomonospora alba</name>
    <dbReference type="NCBI Taxonomy" id="161354"/>
    <lineage>
        <taxon>Bacteria</taxon>
        <taxon>Bacillati</taxon>
        <taxon>Actinomycetota</taxon>
        <taxon>Actinomycetes</taxon>
        <taxon>Streptosporangiales</taxon>
        <taxon>Streptosporangiaceae</taxon>
        <taxon>Planomonospora</taxon>
    </lineage>
</organism>
<dbReference type="SUPFAM" id="SSF47384">
    <property type="entry name" value="Homodimeric domain of signal transducing histidine kinase"/>
    <property type="match status" value="1"/>
</dbReference>
<dbReference type="Pfam" id="PF00512">
    <property type="entry name" value="HisKA"/>
    <property type="match status" value="1"/>
</dbReference>
<dbReference type="RefSeq" id="WP_344860848.1">
    <property type="nucleotide sequence ID" value="NZ_BAAAUT010000027.1"/>
</dbReference>
<feature type="domain" description="HAMP" evidence="12">
    <location>
        <begin position="159"/>
        <end position="215"/>
    </location>
</feature>
<dbReference type="CDD" id="cd00082">
    <property type="entry name" value="HisKA"/>
    <property type="match status" value="1"/>
</dbReference>
<dbReference type="GO" id="GO:0016301">
    <property type="term" value="F:kinase activity"/>
    <property type="evidence" value="ECO:0007669"/>
    <property type="project" value="UniProtKB-KW"/>
</dbReference>
<reference evidence="14" key="1">
    <citation type="journal article" date="2019" name="Int. J. Syst. Evol. Microbiol.">
        <title>The Global Catalogue of Microorganisms (GCM) 10K type strain sequencing project: providing services to taxonomists for standard genome sequencing and annotation.</title>
        <authorList>
            <consortium name="The Broad Institute Genomics Platform"/>
            <consortium name="The Broad Institute Genome Sequencing Center for Infectious Disease"/>
            <person name="Wu L."/>
            <person name="Ma J."/>
        </authorList>
    </citation>
    <scope>NUCLEOTIDE SEQUENCE [LARGE SCALE GENOMIC DNA]</scope>
    <source>
        <strain evidence="14">JCM 9373</strain>
    </source>
</reference>
<keyword evidence="5" id="KW-0808">Transferase</keyword>
<feature type="transmembrane region" description="Helical" evidence="10">
    <location>
        <begin position="21"/>
        <end position="42"/>
    </location>
</feature>
<keyword evidence="14" id="KW-1185">Reference proteome</keyword>
<evidence type="ECO:0000256" key="7">
    <source>
        <dbReference type="ARBA" id="ARBA00022777"/>
    </source>
</evidence>
<dbReference type="Gene3D" id="6.10.340.10">
    <property type="match status" value="1"/>
</dbReference>
<evidence type="ECO:0000313" key="14">
    <source>
        <dbReference type="Proteomes" id="UP001500320"/>
    </source>
</evidence>
<comment type="subcellular location">
    <subcellularLocation>
        <location evidence="2">Cell membrane</location>
    </subcellularLocation>
</comment>
<dbReference type="PANTHER" id="PTHR45436">
    <property type="entry name" value="SENSOR HISTIDINE KINASE YKOH"/>
    <property type="match status" value="1"/>
</dbReference>
<comment type="catalytic activity">
    <reaction evidence="1">
        <text>ATP + protein L-histidine = ADP + protein N-phospho-L-histidine.</text>
        <dbReference type="EC" id="2.7.13.3"/>
    </reaction>
</comment>
<evidence type="ECO:0000256" key="1">
    <source>
        <dbReference type="ARBA" id="ARBA00000085"/>
    </source>
</evidence>
<dbReference type="EMBL" id="BAAAUT010000027">
    <property type="protein sequence ID" value="GAA3141563.1"/>
    <property type="molecule type" value="Genomic_DNA"/>
</dbReference>
<keyword evidence="4" id="KW-0597">Phosphoprotein</keyword>
<comment type="caution">
    <text evidence="13">The sequence shown here is derived from an EMBL/GenBank/DDBJ whole genome shotgun (WGS) entry which is preliminary data.</text>
</comment>
<dbReference type="SMART" id="SM00388">
    <property type="entry name" value="HisKA"/>
    <property type="match status" value="1"/>
</dbReference>
<dbReference type="SMART" id="SM00387">
    <property type="entry name" value="HATPase_c"/>
    <property type="match status" value="1"/>
</dbReference>
<dbReference type="SUPFAM" id="SSF158472">
    <property type="entry name" value="HAMP domain-like"/>
    <property type="match status" value="1"/>
</dbReference>
<evidence type="ECO:0000256" key="3">
    <source>
        <dbReference type="ARBA" id="ARBA00012438"/>
    </source>
</evidence>
<dbReference type="PROSITE" id="PS50109">
    <property type="entry name" value="HIS_KIN"/>
    <property type="match status" value="1"/>
</dbReference>
<keyword evidence="7 13" id="KW-0418">Kinase</keyword>
<keyword evidence="6 10" id="KW-0812">Transmembrane</keyword>
<evidence type="ECO:0000259" key="11">
    <source>
        <dbReference type="PROSITE" id="PS50109"/>
    </source>
</evidence>
<evidence type="ECO:0000313" key="13">
    <source>
        <dbReference type="EMBL" id="GAA3141563.1"/>
    </source>
</evidence>
<evidence type="ECO:0000256" key="8">
    <source>
        <dbReference type="ARBA" id="ARBA00022989"/>
    </source>
</evidence>
<dbReference type="InterPro" id="IPR005467">
    <property type="entry name" value="His_kinase_dom"/>
</dbReference>